<evidence type="ECO:0000256" key="6">
    <source>
        <dbReference type="PIRSR" id="PIRSR036666-50"/>
    </source>
</evidence>
<keyword evidence="4" id="KW-0378">Hydrolase</keyword>
<comment type="PTM">
    <text evidence="6">The conversion to 3-oxoalanine (also known as C-formylglycine, FGly), of a serine or cysteine residue in prokaryotes and of a cysteine residue in eukaryotes, is critical for catalytic activity.</text>
</comment>
<dbReference type="GO" id="GO:0005539">
    <property type="term" value="F:glycosaminoglycan binding"/>
    <property type="evidence" value="ECO:0007669"/>
    <property type="project" value="TreeGrafter"/>
</dbReference>
<dbReference type="PANTHER" id="PTHR43108:SF16">
    <property type="entry name" value="EXTRACELLULAR SULFATASE SULF-1 HOMOLOG"/>
    <property type="match status" value="1"/>
</dbReference>
<comment type="similarity">
    <text evidence="2">Belongs to the sulfatase family.</text>
</comment>
<evidence type="ECO:0000256" key="2">
    <source>
        <dbReference type="ARBA" id="ARBA00008779"/>
    </source>
</evidence>
<keyword evidence="8" id="KW-1185">Reference proteome</keyword>
<name>A0A0N5ABB7_9BILA</name>
<proteinExistence type="inferred from homology"/>
<dbReference type="InterPro" id="IPR000917">
    <property type="entry name" value="Sulfatase_N"/>
</dbReference>
<keyword evidence="5" id="KW-0325">Glycoprotein</keyword>
<keyword evidence="3" id="KW-0732">Signal</keyword>
<accession>A0A0N5ABB7</accession>
<dbReference type="InterPro" id="IPR024607">
    <property type="entry name" value="Sulfatase_CS"/>
</dbReference>
<organism evidence="8 9">
    <name type="scientific">Syphacia muris</name>
    <dbReference type="NCBI Taxonomy" id="451379"/>
    <lineage>
        <taxon>Eukaryota</taxon>
        <taxon>Metazoa</taxon>
        <taxon>Ecdysozoa</taxon>
        <taxon>Nematoda</taxon>
        <taxon>Chromadorea</taxon>
        <taxon>Rhabditida</taxon>
        <taxon>Spirurina</taxon>
        <taxon>Oxyuridomorpha</taxon>
        <taxon>Oxyuroidea</taxon>
        <taxon>Oxyuridae</taxon>
        <taxon>Syphacia</taxon>
    </lineage>
</organism>
<feature type="modified residue" description="3-oxoalanine (Cys)" evidence="6">
    <location>
        <position position="28"/>
    </location>
</feature>
<evidence type="ECO:0000256" key="4">
    <source>
        <dbReference type="ARBA" id="ARBA00022801"/>
    </source>
</evidence>
<reference evidence="9" key="1">
    <citation type="submission" date="2017-02" db="UniProtKB">
        <authorList>
            <consortium name="WormBaseParasite"/>
        </authorList>
    </citation>
    <scope>IDENTIFICATION</scope>
</reference>
<dbReference type="Gene3D" id="3.40.720.10">
    <property type="entry name" value="Alkaline Phosphatase, subunit A"/>
    <property type="match status" value="1"/>
</dbReference>
<evidence type="ECO:0000256" key="1">
    <source>
        <dbReference type="ARBA" id="ARBA00001913"/>
    </source>
</evidence>
<dbReference type="InterPro" id="IPR017850">
    <property type="entry name" value="Alkaline_phosphatase_core_sf"/>
</dbReference>
<dbReference type="CDD" id="cd16147">
    <property type="entry name" value="G6S"/>
    <property type="match status" value="1"/>
</dbReference>
<evidence type="ECO:0000256" key="3">
    <source>
        <dbReference type="ARBA" id="ARBA00022729"/>
    </source>
</evidence>
<dbReference type="WBParaSite" id="SMUV_0000144301-mRNA-1">
    <property type="protein sequence ID" value="SMUV_0000144301-mRNA-1"/>
    <property type="gene ID" value="SMUV_0000144301"/>
</dbReference>
<protein>
    <submittedName>
        <fullName evidence="9">Sulfatase domain-containing protein</fullName>
    </submittedName>
</protein>
<dbReference type="Pfam" id="PF00884">
    <property type="entry name" value="Sulfatase"/>
    <property type="match status" value="1"/>
</dbReference>
<dbReference type="PROSITE" id="PS00523">
    <property type="entry name" value="SULFATASE_1"/>
    <property type="match status" value="1"/>
</dbReference>
<sequence>MQFMPKVQSLLQQRGVTFSSGFVSTPICCPSRTSILTGQYVHNHNVFTNNQNCSGTDWRNIYEKRTFAAYLQKNNYVTAYFGKYLNEYDGSYQPPGWNHWMGLIKNSRFYNYTVNFNGQKIKHGFDYERDYFTDLIANDTITFLQRHCEKQRTRPFAIVLSFPAPHGPEDPAPQYSDMFENVETHRTPSWNYAPNPDKQWILQYTGRMEPVHVVFTDLLHRRRLQTLQSVDFNIQRLFNKLRDVGLLSQTYLIYSSDHGYHLGQFGLVKGKNMPYEFDIRVPFFIRGPDLPKNIVIRKPVMNVDIAPTILDIAGIHIPSHMDGRSLVPLMRSYGTTFFGLDKASVVNSVSLLSTNIYIKFPSPSNTIASIIKAQKKCVRQSQRFETKPECQLPQMNCFSHNADHWRTPPLWPAFYGEFCFCQNANNNTYWCLRTVNDTHNFLYCEFMTDFISFYDLNSDPYQLKNIVWSVNIGLLEQLNKQLRKLHHCKGVQECEHYSSASWHLPFRSKKNTTL</sequence>
<dbReference type="AlphaFoldDB" id="A0A0N5ABB7"/>
<dbReference type="InterPro" id="IPR012251">
    <property type="entry name" value="GlcNAc_6-SO4ase"/>
</dbReference>
<dbReference type="PANTHER" id="PTHR43108">
    <property type="entry name" value="N-ACETYLGLUCOSAMINE-6-SULFATASE FAMILY MEMBER"/>
    <property type="match status" value="1"/>
</dbReference>
<evidence type="ECO:0000256" key="5">
    <source>
        <dbReference type="ARBA" id="ARBA00023180"/>
    </source>
</evidence>
<dbReference type="SUPFAM" id="SSF53649">
    <property type="entry name" value="Alkaline phosphatase-like"/>
    <property type="match status" value="1"/>
</dbReference>
<dbReference type="Proteomes" id="UP000046393">
    <property type="component" value="Unplaced"/>
</dbReference>
<dbReference type="GO" id="GO:0030203">
    <property type="term" value="P:glycosaminoglycan metabolic process"/>
    <property type="evidence" value="ECO:0007669"/>
    <property type="project" value="InterPro"/>
</dbReference>
<evidence type="ECO:0000313" key="9">
    <source>
        <dbReference type="WBParaSite" id="SMUV_0000144301-mRNA-1"/>
    </source>
</evidence>
<evidence type="ECO:0000313" key="8">
    <source>
        <dbReference type="Proteomes" id="UP000046393"/>
    </source>
</evidence>
<dbReference type="STRING" id="451379.A0A0N5ABB7"/>
<comment type="cofactor">
    <cofactor evidence="1">
        <name>Ca(2+)</name>
        <dbReference type="ChEBI" id="CHEBI:29108"/>
    </cofactor>
</comment>
<evidence type="ECO:0000259" key="7">
    <source>
        <dbReference type="Pfam" id="PF00884"/>
    </source>
</evidence>
<dbReference type="PIRSF" id="PIRSF036666">
    <property type="entry name" value="G6S"/>
    <property type="match status" value="1"/>
</dbReference>
<feature type="domain" description="Sulfatase N-terminal" evidence="7">
    <location>
        <begin position="4"/>
        <end position="315"/>
    </location>
</feature>
<dbReference type="GO" id="GO:0008449">
    <property type="term" value="F:N-acetylglucosamine-6-sulfatase activity"/>
    <property type="evidence" value="ECO:0007669"/>
    <property type="project" value="InterPro"/>
</dbReference>